<dbReference type="InterPro" id="IPR039425">
    <property type="entry name" value="RNA_pol_sigma-70-like"/>
</dbReference>
<evidence type="ECO:0000256" key="5">
    <source>
        <dbReference type="ARBA" id="ARBA00023163"/>
    </source>
</evidence>
<accession>A0A1H1MKW2</accession>
<dbReference type="Pfam" id="PF04542">
    <property type="entry name" value="Sigma70_r2"/>
    <property type="match status" value="1"/>
</dbReference>
<reference evidence="8 9" key="1">
    <citation type="submission" date="2016-10" db="EMBL/GenBank/DDBJ databases">
        <authorList>
            <person name="de Groot N.N."/>
        </authorList>
    </citation>
    <scope>NUCLEOTIDE SEQUENCE [LARGE SCALE GENOMIC DNA]</scope>
    <source>
        <strain evidence="8 9">DSM 21741</strain>
    </source>
</reference>
<dbReference type="InterPro" id="IPR013324">
    <property type="entry name" value="RNA_pol_sigma_r3/r4-like"/>
</dbReference>
<dbReference type="GO" id="GO:0016987">
    <property type="term" value="F:sigma factor activity"/>
    <property type="evidence" value="ECO:0007669"/>
    <property type="project" value="UniProtKB-KW"/>
</dbReference>
<keyword evidence="5" id="KW-0804">Transcription</keyword>
<keyword evidence="3" id="KW-0731">Sigma factor</keyword>
<dbReference type="Pfam" id="PF04545">
    <property type="entry name" value="Sigma70_r4"/>
    <property type="match status" value="1"/>
</dbReference>
<dbReference type="SUPFAM" id="SSF88659">
    <property type="entry name" value="Sigma3 and sigma4 domains of RNA polymerase sigma factors"/>
    <property type="match status" value="1"/>
</dbReference>
<dbReference type="PANTHER" id="PTHR43133:SF62">
    <property type="entry name" value="RNA POLYMERASE SIGMA FACTOR SIGZ"/>
    <property type="match status" value="1"/>
</dbReference>
<dbReference type="Gene3D" id="1.10.1740.10">
    <property type="match status" value="1"/>
</dbReference>
<feature type="domain" description="RNA polymerase sigma-70 region 2" evidence="6">
    <location>
        <begin position="27"/>
        <end position="80"/>
    </location>
</feature>
<feature type="domain" description="RNA polymerase sigma-70 region 4" evidence="7">
    <location>
        <begin position="117"/>
        <end position="164"/>
    </location>
</feature>
<keyword evidence="9" id="KW-1185">Reference proteome</keyword>
<keyword evidence="4" id="KW-0238">DNA-binding</keyword>
<dbReference type="InterPro" id="IPR013325">
    <property type="entry name" value="RNA_pol_sigma_r2"/>
</dbReference>
<evidence type="ECO:0000256" key="1">
    <source>
        <dbReference type="ARBA" id="ARBA00010641"/>
    </source>
</evidence>
<dbReference type="PANTHER" id="PTHR43133">
    <property type="entry name" value="RNA POLYMERASE ECF-TYPE SIGMA FACTO"/>
    <property type="match status" value="1"/>
</dbReference>
<dbReference type="Gene3D" id="1.10.10.10">
    <property type="entry name" value="Winged helix-like DNA-binding domain superfamily/Winged helix DNA-binding domain"/>
    <property type="match status" value="1"/>
</dbReference>
<keyword evidence="2" id="KW-0805">Transcription regulation</keyword>
<evidence type="ECO:0000259" key="6">
    <source>
        <dbReference type="Pfam" id="PF04542"/>
    </source>
</evidence>
<dbReference type="InterPro" id="IPR007630">
    <property type="entry name" value="RNA_pol_sigma70_r4"/>
</dbReference>
<dbReference type="EMBL" id="LT629749">
    <property type="protein sequence ID" value="SDR86589.1"/>
    <property type="molecule type" value="Genomic_DNA"/>
</dbReference>
<protein>
    <submittedName>
        <fullName evidence="8">RNA polymerase sigma-70 factor, ECF subfamily</fullName>
    </submittedName>
</protein>
<dbReference type="GO" id="GO:0006352">
    <property type="term" value="P:DNA-templated transcription initiation"/>
    <property type="evidence" value="ECO:0007669"/>
    <property type="project" value="InterPro"/>
</dbReference>
<evidence type="ECO:0000259" key="7">
    <source>
        <dbReference type="Pfam" id="PF04545"/>
    </source>
</evidence>
<dbReference type="AlphaFoldDB" id="A0A1H1MKW2"/>
<evidence type="ECO:0000313" key="8">
    <source>
        <dbReference type="EMBL" id="SDR86589.1"/>
    </source>
</evidence>
<sequence>MAEQVSDLPTVLRAFRAGDEQALAATYARWSPLVHSIALRSLGDVGDAEAVTQRVFTRAWTARDTAGTPRVVGLPAWLVGLTLEEVARSRISRDTGSVTAAGSADVADRLLLADGVSHLDAEPQQVLRMALYGELTHTQISDRLGLSSGTVRAHLRRGLDTLRERLEVQPHAC</sequence>
<dbReference type="InterPro" id="IPR007627">
    <property type="entry name" value="RNA_pol_sigma70_r2"/>
</dbReference>
<name>A0A1H1MKW2_9ACTN</name>
<gene>
    <name evidence="8" type="ORF">SAMN04488543_0647</name>
</gene>
<evidence type="ECO:0000256" key="2">
    <source>
        <dbReference type="ARBA" id="ARBA00023015"/>
    </source>
</evidence>
<dbReference type="SUPFAM" id="SSF88946">
    <property type="entry name" value="Sigma2 domain of RNA polymerase sigma factors"/>
    <property type="match status" value="1"/>
</dbReference>
<dbReference type="STRING" id="546871.SAMN04488543_0647"/>
<organism evidence="8 9">
    <name type="scientific">Friedmanniella luteola</name>
    <dbReference type="NCBI Taxonomy" id="546871"/>
    <lineage>
        <taxon>Bacteria</taxon>
        <taxon>Bacillati</taxon>
        <taxon>Actinomycetota</taxon>
        <taxon>Actinomycetes</taxon>
        <taxon>Propionibacteriales</taxon>
        <taxon>Nocardioidaceae</taxon>
        <taxon>Friedmanniella</taxon>
    </lineage>
</organism>
<comment type="similarity">
    <text evidence="1">Belongs to the sigma-70 factor family. ECF subfamily.</text>
</comment>
<dbReference type="OrthoDB" id="5243766at2"/>
<evidence type="ECO:0000256" key="4">
    <source>
        <dbReference type="ARBA" id="ARBA00023125"/>
    </source>
</evidence>
<proteinExistence type="inferred from homology"/>
<dbReference type="RefSeq" id="WP_091410093.1">
    <property type="nucleotide sequence ID" value="NZ_LT629749.1"/>
</dbReference>
<evidence type="ECO:0000256" key="3">
    <source>
        <dbReference type="ARBA" id="ARBA00023082"/>
    </source>
</evidence>
<dbReference type="Proteomes" id="UP000199092">
    <property type="component" value="Chromosome I"/>
</dbReference>
<dbReference type="GO" id="GO:0003677">
    <property type="term" value="F:DNA binding"/>
    <property type="evidence" value="ECO:0007669"/>
    <property type="project" value="UniProtKB-KW"/>
</dbReference>
<dbReference type="InterPro" id="IPR036388">
    <property type="entry name" value="WH-like_DNA-bd_sf"/>
</dbReference>
<evidence type="ECO:0000313" key="9">
    <source>
        <dbReference type="Proteomes" id="UP000199092"/>
    </source>
</evidence>